<dbReference type="InterPro" id="IPR011990">
    <property type="entry name" value="TPR-like_helical_dom_sf"/>
</dbReference>
<evidence type="ECO:0000256" key="6">
    <source>
        <dbReference type="ARBA" id="ARBA00023186"/>
    </source>
</evidence>
<dbReference type="Pfam" id="PF09976">
    <property type="entry name" value="TPR_21"/>
    <property type="match status" value="1"/>
</dbReference>
<keyword evidence="4 9" id="KW-1133">Transmembrane helix</keyword>
<gene>
    <name evidence="11" type="ORF">Acaty_c1138</name>
</gene>
<evidence type="ECO:0000256" key="5">
    <source>
        <dbReference type="ARBA" id="ARBA00023136"/>
    </source>
</evidence>
<evidence type="ECO:0000313" key="12">
    <source>
        <dbReference type="Proteomes" id="UP000005522"/>
    </source>
</evidence>
<keyword evidence="3 9" id="KW-0812">Transmembrane</keyword>
<name>A0A059ZU51_ACICK</name>
<dbReference type="Proteomes" id="UP000005522">
    <property type="component" value="Chromosome"/>
</dbReference>
<dbReference type="Gene3D" id="1.25.40.10">
    <property type="entry name" value="Tetratricopeptide repeat domain"/>
    <property type="match status" value="1"/>
</dbReference>
<evidence type="ECO:0000256" key="2">
    <source>
        <dbReference type="ARBA" id="ARBA00022475"/>
    </source>
</evidence>
<protein>
    <recommendedName>
        <fullName evidence="8">Ancillary SecYEG translocon subunit</fullName>
    </recommendedName>
</protein>
<sequence>MTGPELSDYLYRHRKSLILVFALVVLGAMGFFGYAKYQRHQMAQAAAVYSELTQSMAANQLAAAQVSAQTLLQKYPDTPYATMARFFTARMAMMQHHEAQAQAQLEAILKKDHLPTGMAGLARFTLAELQLDQGQAKKALDTLGAPGTVYAPLYWELRGDAHEYLRAWPKARQDYLKAEQALPATDPYRAYLQLKLANIGVHS</sequence>
<evidence type="ECO:0000256" key="9">
    <source>
        <dbReference type="SAM" id="Phobius"/>
    </source>
</evidence>
<dbReference type="InterPro" id="IPR026039">
    <property type="entry name" value="YfgM"/>
</dbReference>
<proteinExistence type="inferred from homology"/>
<organism evidence="11 12">
    <name type="scientific">Acidithiobacillus caldus (strain ATCC 51756 / DSM 8584 / KU)</name>
    <dbReference type="NCBI Taxonomy" id="637389"/>
    <lineage>
        <taxon>Bacteria</taxon>
        <taxon>Pseudomonadati</taxon>
        <taxon>Pseudomonadota</taxon>
        <taxon>Acidithiobacillia</taxon>
        <taxon>Acidithiobacillales</taxon>
        <taxon>Acidithiobacillaceae</taxon>
        <taxon>Acidithiobacillus</taxon>
    </lineage>
</organism>
<comment type="subcellular location">
    <subcellularLocation>
        <location evidence="1">Cell membrane</location>
        <topology evidence="1">Single-pass type II membrane protein</topology>
    </subcellularLocation>
</comment>
<keyword evidence="5 9" id="KW-0472">Membrane</keyword>
<comment type="similarity">
    <text evidence="7">Belongs to the YfgM family.</text>
</comment>
<feature type="transmembrane region" description="Helical" evidence="9">
    <location>
        <begin position="16"/>
        <end position="35"/>
    </location>
</feature>
<dbReference type="AlphaFoldDB" id="A0A059ZU51"/>
<evidence type="ECO:0000256" key="4">
    <source>
        <dbReference type="ARBA" id="ARBA00022989"/>
    </source>
</evidence>
<dbReference type="eggNOG" id="COG2976">
    <property type="taxonomic scope" value="Bacteria"/>
</dbReference>
<dbReference type="HOGENOM" id="CLU_084785_1_0_6"/>
<keyword evidence="6" id="KW-0143">Chaperone</keyword>
<keyword evidence="2" id="KW-1003">Cell membrane</keyword>
<evidence type="ECO:0000256" key="8">
    <source>
        <dbReference type="ARBA" id="ARBA00024235"/>
    </source>
</evidence>
<dbReference type="PANTHER" id="PTHR38035">
    <property type="entry name" value="UPF0070 PROTEIN YFGM"/>
    <property type="match status" value="1"/>
</dbReference>
<evidence type="ECO:0000256" key="3">
    <source>
        <dbReference type="ARBA" id="ARBA00022692"/>
    </source>
</evidence>
<dbReference type="EMBL" id="CP005986">
    <property type="protein sequence ID" value="AIA55008.1"/>
    <property type="molecule type" value="Genomic_DNA"/>
</dbReference>
<evidence type="ECO:0000256" key="7">
    <source>
        <dbReference type="ARBA" id="ARBA00024197"/>
    </source>
</evidence>
<evidence type="ECO:0000313" key="11">
    <source>
        <dbReference type="EMBL" id="AIA55008.1"/>
    </source>
</evidence>
<dbReference type="InterPro" id="IPR018704">
    <property type="entry name" value="SecYEG/CpoB_TPR"/>
</dbReference>
<dbReference type="PANTHER" id="PTHR38035:SF1">
    <property type="entry name" value="ANCILLARY SECYEG TRANSLOCON SUBUNIT"/>
    <property type="match status" value="1"/>
</dbReference>
<dbReference type="GeneID" id="92931354"/>
<dbReference type="KEGG" id="acz:Acaty_c1138"/>
<feature type="domain" description="Ancillary SecYEG translocon subunit/Cell division coordinator CpoB TPR" evidence="10">
    <location>
        <begin position="12"/>
        <end position="200"/>
    </location>
</feature>
<evidence type="ECO:0000256" key="1">
    <source>
        <dbReference type="ARBA" id="ARBA00004401"/>
    </source>
</evidence>
<accession>A0A059ZU51</accession>
<evidence type="ECO:0000259" key="10">
    <source>
        <dbReference type="Pfam" id="PF09976"/>
    </source>
</evidence>
<dbReference type="RefSeq" id="WP_004871778.1">
    <property type="nucleotide sequence ID" value="NZ_CP005986.1"/>
</dbReference>
<dbReference type="GO" id="GO:0005886">
    <property type="term" value="C:plasma membrane"/>
    <property type="evidence" value="ECO:0007669"/>
    <property type="project" value="UniProtKB-SubCell"/>
</dbReference>
<reference evidence="11 12" key="1">
    <citation type="journal article" date="2009" name="J. Bacteriol.">
        <title>Draft genome sequence of the extremely acidophilic bacterium Acidithiobacillus caldus ATCC 51756 reveals metabolic versatility in the genus Acidithiobacillus.</title>
        <authorList>
            <person name="Valdes J."/>
            <person name="Quatrini R."/>
            <person name="Hallberg K."/>
            <person name="Dopson M."/>
            <person name="Valenzuela P.D."/>
            <person name="Holmes D.S."/>
        </authorList>
    </citation>
    <scope>NUCLEOTIDE SEQUENCE [LARGE SCALE GENOMIC DNA]</scope>
    <source>
        <strain evidence="12">ATCC 51756 / DSM 8584 / KU</strain>
    </source>
</reference>
<dbReference type="GO" id="GO:0044877">
    <property type="term" value="F:protein-containing complex binding"/>
    <property type="evidence" value="ECO:0007669"/>
    <property type="project" value="InterPro"/>
</dbReference>